<keyword evidence="6" id="KW-0137">Centromere</keyword>
<dbReference type="PANTHER" id="PTHR48208:SF2">
    <property type="entry name" value="CENTROMERE PROTEIN I"/>
    <property type="match status" value="1"/>
</dbReference>
<comment type="subcellular location">
    <subcellularLocation>
        <location evidence="2">Chromosome</location>
        <location evidence="2">Centromere</location>
    </subcellularLocation>
    <subcellularLocation>
        <location evidence="1">Nucleus</location>
    </subcellularLocation>
</comment>
<evidence type="ECO:0008006" key="10">
    <source>
        <dbReference type="Google" id="ProtNLM"/>
    </source>
</evidence>
<gene>
    <name evidence="8" type="ORF">C0Q70_20863</name>
</gene>
<keyword evidence="7" id="KW-0812">Transmembrane</keyword>
<keyword evidence="9" id="KW-1185">Reference proteome</keyword>
<keyword evidence="7" id="KW-1133">Transmembrane helix</keyword>
<protein>
    <recommendedName>
        <fullName evidence="10">Centromere protein I</fullName>
    </recommendedName>
</protein>
<dbReference type="GO" id="GO:0005634">
    <property type="term" value="C:nucleus"/>
    <property type="evidence" value="ECO:0007669"/>
    <property type="project" value="UniProtKB-SubCell"/>
</dbReference>
<dbReference type="PANTHER" id="PTHR48208">
    <property type="entry name" value="CENTROMERE PROTEIN I"/>
    <property type="match status" value="1"/>
</dbReference>
<evidence type="ECO:0000256" key="6">
    <source>
        <dbReference type="ARBA" id="ARBA00023328"/>
    </source>
</evidence>
<evidence type="ECO:0000256" key="2">
    <source>
        <dbReference type="ARBA" id="ARBA00004584"/>
    </source>
</evidence>
<name>A0A2T7NAW2_POMCA</name>
<comment type="caution">
    <text evidence="8">The sequence shown here is derived from an EMBL/GenBank/DDBJ whole genome shotgun (WGS) entry which is preliminary data.</text>
</comment>
<dbReference type="STRING" id="400727.A0A2T7NAW2"/>
<feature type="transmembrane region" description="Helical" evidence="7">
    <location>
        <begin position="128"/>
        <end position="150"/>
    </location>
</feature>
<dbReference type="Proteomes" id="UP000245119">
    <property type="component" value="Linkage Group LG14"/>
</dbReference>
<evidence type="ECO:0000313" key="8">
    <source>
        <dbReference type="EMBL" id="PVD18314.1"/>
    </source>
</evidence>
<keyword evidence="7" id="KW-0472">Membrane</keyword>
<evidence type="ECO:0000256" key="5">
    <source>
        <dbReference type="ARBA" id="ARBA00023242"/>
    </source>
</evidence>
<dbReference type="AlphaFoldDB" id="A0A2T7NAW2"/>
<dbReference type="EMBL" id="PZQS01000014">
    <property type="protein sequence ID" value="PVD18314.1"/>
    <property type="molecule type" value="Genomic_DNA"/>
</dbReference>
<dbReference type="OrthoDB" id="6347512at2759"/>
<reference evidence="8 9" key="1">
    <citation type="submission" date="2018-04" db="EMBL/GenBank/DDBJ databases">
        <title>The genome of golden apple snail Pomacea canaliculata provides insight into stress tolerance and invasive adaptation.</title>
        <authorList>
            <person name="Liu C."/>
            <person name="Liu B."/>
            <person name="Ren Y."/>
            <person name="Zhang Y."/>
            <person name="Wang H."/>
            <person name="Li S."/>
            <person name="Jiang F."/>
            <person name="Yin L."/>
            <person name="Zhang G."/>
            <person name="Qian W."/>
            <person name="Fan W."/>
        </authorList>
    </citation>
    <scope>NUCLEOTIDE SEQUENCE [LARGE SCALE GENOMIC DNA]</scope>
    <source>
        <strain evidence="8">SZHN2017</strain>
        <tissue evidence="8">Muscle</tissue>
    </source>
</reference>
<comment type="similarity">
    <text evidence="3">Belongs to the CENP-I/CTF3 family.</text>
</comment>
<dbReference type="InterPro" id="IPR012485">
    <property type="entry name" value="CENP-I"/>
</dbReference>
<evidence type="ECO:0000256" key="4">
    <source>
        <dbReference type="ARBA" id="ARBA00022454"/>
    </source>
</evidence>
<keyword evidence="4" id="KW-0158">Chromosome</keyword>
<accession>A0A2T7NAW2</accession>
<proteinExistence type="inferred from homology"/>
<keyword evidence="5" id="KW-0539">Nucleus</keyword>
<dbReference type="GO" id="GO:0000939">
    <property type="term" value="C:inner kinetochore"/>
    <property type="evidence" value="ECO:0007669"/>
    <property type="project" value="TreeGrafter"/>
</dbReference>
<evidence type="ECO:0000313" key="9">
    <source>
        <dbReference type="Proteomes" id="UP000245119"/>
    </source>
</evidence>
<dbReference type="GO" id="GO:0000070">
    <property type="term" value="P:mitotic sister chromatid segregation"/>
    <property type="evidence" value="ECO:0007669"/>
    <property type="project" value="TreeGrafter"/>
</dbReference>
<evidence type="ECO:0000256" key="3">
    <source>
        <dbReference type="ARBA" id="ARBA00005470"/>
    </source>
</evidence>
<sequence>MSSGKANRKKNDLSEAVQYFAKCKAKVVVKGNLELQTSLEIIKNASQKSGLEPFHFVPLLDAAASGFFAQTVSRQLIRALVPSSSIPQEAIVKAISWMSTNKPPIAIQCLLLRWILVVYDYIDGYDKLHALYGIIFLFLDSQVMMFFGLYDRKWKSEVRTMMEKSSSESRTLASLGTSGPTRTEDLCVSKSHQLGVKPPPKKKQRLSIPIAHSASAEIQQTEHTDQVSLCVNCNRVPFVQIDTFTSMLDNINKIEFPSQVAACLQNPVLQHLMAYSADKVVAARFNFWLQHTLTEEFLNNAPLRMEDNEMLLKKLVDFTDFLQEGIPVVENFLSSYLLTWNGLDYCPLIFRLISRCHLYGFQDLNDLILEPLRQLYFSSSVYFKCQCLFALTELLRNYAANECPRLQEQLGMISSEDQTTTETQLQPMISLCGIFPDQVNVTVQPLSVLQRLVAYVDHLAVLGLLLEENNSLLMYSAINFIELLADWNLRLKVEAVTLPSEHLVRRILFSSSSVAISSLCMVFCRYKEAFVQTPSRKRESVNMFNDMLVDICDALWRNKAFSNQTQGSLRNMGSELAPSFQTCSISYPTSRFSIFQGQAFLPYAWKFLVLTQPKGKKVHPNQLKTVKDTYLDFLEQEHLRGIIQFIGTFVMRKTTSSRTTESLQEGSVQHS</sequence>
<organism evidence="8 9">
    <name type="scientific">Pomacea canaliculata</name>
    <name type="common">Golden apple snail</name>
    <dbReference type="NCBI Taxonomy" id="400727"/>
    <lineage>
        <taxon>Eukaryota</taxon>
        <taxon>Metazoa</taxon>
        <taxon>Spiralia</taxon>
        <taxon>Lophotrochozoa</taxon>
        <taxon>Mollusca</taxon>
        <taxon>Gastropoda</taxon>
        <taxon>Caenogastropoda</taxon>
        <taxon>Architaenioglossa</taxon>
        <taxon>Ampullarioidea</taxon>
        <taxon>Ampullariidae</taxon>
        <taxon>Pomacea</taxon>
    </lineage>
</organism>
<dbReference type="GO" id="GO:0034080">
    <property type="term" value="P:CENP-A containing chromatin assembly"/>
    <property type="evidence" value="ECO:0007669"/>
    <property type="project" value="TreeGrafter"/>
</dbReference>
<dbReference type="Pfam" id="PF07778">
    <property type="entry name" value="CENP-I"/>
    <property type="match status" value="2"/>
</dbReference>
<evidence type="ECO:0000256" key="1">
    <source>
        <dbReference type="ARBA" id="ARBA00004123"/>
    </source>
</evidence>
<evidence type="ECO:0000256" key="7">
    <source>
        <dbReference type="SAM" id="Phobius"/>
    </source>
</evidence>